<keyword evidence="2" id="KW-0238">DNA-binding</keyword>
<dbReference type="SUPFAM" id="SSF46689">
    <property type="entry name" value="Homeodomain-like"/>
    <property type="match status" value="2"/>
</dbReference>
<dbReference type="SMART" id="SM00342">
    <property type="entry name" value="HTH_ARAC"/>
    <property type="match status" value="1"/>
</dbReference>
<dbReference type="Gene3D" id="2.60.120.10">
    <property type="entry name" value="Jelly Rolls"/>
    <property type="match status" value="1"/>
</dbReference>
<dbReference type="GO" id="GO:0003700">
    <property type="term" value="F:DNA-binding transcription factor activity"/>
    <property type="evidence" value="ECO:0007669"/>
    <property type="project" value="InterPro"/>
</dbReference>
<dbReference type="KEGG" id="vpy:HZI73_08010"/>
<dbReference type="InterPro" id="IPR037923">
    <property type="entry name" value="HTH-like"/>
</dbReference>
<dbReference type="InterPro" id="IPR020449">
    <property type="entry name" value="Tscrpt_reg_AraC-type_HTH"/>
</dbReference>
<evidence type="ECO:0000256" key="1">
    <source>
        <dbReference type="ARBA" id="ARBA00023015"/>
    </source>
</evidence>
<name>A0A8J8SGF0_9FIRM</name>
<accession>A0A8J8SGF0</accession>
<dbReference type="PRINTS" id="PR00032">
    <property type="entry name" value="HTHARAC"/>
</dbReference>
<dbReference type="AlphaFoldDB" id="A0A8J8SGF0"/>
<keyword evidence="3" id="KW-0804">Transcription</keyword>
<evidence type="ECO:0000313" key="6">
    <source>
        <dbReference type="Proteomes" id="UP000683246"/>
    </source>
</evidence>
<keyword evidence="6" id="KW-1185">Reference proteome</keyword>
<dbReference type="InterPro" id="IPR018060">
    <property type="entry name" value="HTH_AraC"/>
</dbReference>
<dbReference type="RefSeq" id="WP_212697726.1">
    <property type="nucleotide sequence ID" value="NZ_CP058649.1"/>
</dbReference>
<organism evidence="5 6">
    <name type="scientific">Vallitalea pronyensis</name>
    <dbReference type="NCBI Taxonomy" id="1348613"/>
    <lineage>
        <taxon>Bacteria</taxon>
        <taxon>Bacillati</taxon>
        <taxon>Bacillota</taxon>
        <taxon>Clostridia</taxon>
        <taxon>Lachnospirales</taxon>
        <taxon>Vallitaleaceae</taxon>
        <taxon>Vallitalea</taxon>
    </lineage>
</organism>
<evidence type="ECO:0000313" key="5">
    <source>
        <dbReference type="EMBL" id="QUI22243.1"/>
    </source>
</evidence>
<sequence>MKGSDPMDSFYHPTQQERLHLPFYIKCIGGFNNQVPIQRQNGYPADQLFFCYAGKGRLSIEGRTYDITKNMLYAIPMHMPHHYHAMEEPWGIDFIAYLGSGVEAIRQAFSLGMASVYELNGFSKLRDGLLDLYRIAKFSDDLSIYQSSARLYQLLVDVKEAIDMDQMKQEDSLSTKRIHHILAYIATHYSHDVTLDDLAQVIPCSQQLVCHLFQEEMHMRPIAYLNELRIQKAKELLLNDGRLSIAHIAKEVGFNHHSYFGWLFKKKVGMSPTRYRKQNTYNF</sequence>
<feature type="domain" description="HTH araC/xylS-type" evidence="4">
    <location>
        <begin position="179"/>
        <end position="278"/>
    </location>
</feature>
<dbReference type="Gene3D" id="1.10.10.60">
    <property type="entry name" value="Homeodomain-like"/>
    <property type="match status" value="2"/>
</dbReference>
<gene>
    <name evidence="5" type="ORF">HZI73_08010</name>
</gene>
<keyword evidence="1" id="KW-0805">Transcription regulation</keyword>
<reference evidence="5" key="1">
    <citation type="submission" date="2020-07" db="EMBL/GenBank/DDBJ databases">
        <title>Vallitalea pronyensis genome.</title>
        <authorList>
            <person name="Postec A."/>
        </authorList>
    </citation>
    <scope>NUCLEOTIDE SEQUENCE</scope>
    <source>
        <strain evidence="5">FatNI3</strain>
    </source>
</reference>
<dbReference type="Pfam" id="PF12833">
    <property type="entry name" value="HTH_18"/>
    <property type="match status" value="1"/>
</dbReference>
<dbReference type="InterPro" id="IPR003313">
    <property type="entry name" value="AraC-bd"/>
</dbReference>
<proteinExistence type="predicted"/>
<dbReference type="PANTHER" id="PTHR43280:SF28">
    <property type="entry name" value="HTH-TYPE TRANSCRIPTIONAL ACTIVATOR RHAS"/>
    <property type="match status" value="1"/>
</dbReference>
<dbReference type="Pfam" id="PF02311">
    <property type="entry name" value="AraC_binding"/>
    <property type="match status" value="1"/>
</dbReference>
<dbReference type="EMBL" id="CP058649">
    <property type="protein sequence ID" value="QUI22243.1"/>
    <property type="molecule type" value="Genomic_DNA"/>
</dbReference>
<evidence type="ECO:0000259" key="4">
    <source>
        <dbReference type="PROSITE" id="PS01124"/>
    </source>
</evidence>
<dbReference type="InterPro" id="IPR014710">
    <property type="entry name" value="RmlC-like_jellyroll"/>
</dbReference>
<dbReference type="PROSITE" id="PS01124">
    <property type="entry name" value="HTH_ARAC_FAMILY_2"/>
    <property type="match status" value="1"/>
</dbReference>
<dbReference type="SUPFAM" id="SSF51215">
    <property type="entry name" value="Regulatory protein AraC"/>
    <property type="match status" value="1"/>
</dbReference>
<protein>
    <submittedName>
        <fullName evidence="5">Helix-turn-helix domain-containing protein</fullName>
    </submittedName>
</protein>
<evidence type="ECO:0000256" key="2">
    <source>
        <dbReference type="ARBA" id="ARBA00023125"/>
    </source>
</evidence>
<evidence type="ECO:0000256" key="3">
    <source>
        <dbReference type="ARBA" id="ARBA00023163"/>
    </source>
</evidence>
<dbReference type="Proteomes" id="UP000683246">
    <property type="component" value="Chromosome"/>
</dbReference>
<dbReference type="GO" id="GO:0043565">
    <property type="term" value="F:sequence-specific DNA binding"/>
    <property type="evidence" value="ECO:0007669"/>
    <property type="project" value="InterPro"/>
</dbReference>
<dbReference type="PANTHER" id="PTHR43280">
    <property type="entry name" value="ARAC-FAMILY TRANSCRIPTIONAL REGULATOR"/>
    <property type="match status" value="1"/>
</dbReference>
<dbReference type="InterPro" id="IPR009057">
    <property type="entry name" value="Homeodomain-like_sf"/>
</dbReference>